<dbReference type="AlphaFoldDB" id="A0A0F9PAY5"/>
<organism evidence="1">
    <name type="scientific">marine sediment metagenome</name>
    <dbReference type="NCBI Taxonomy" id="412755"/>
    <lineage>
        <taxon>unclassified sequences</taxon>
        <taxon>metagenomes</taxon>
        <taxon>ecological metagenomes</taxon>
    </lineage>
</organism>
<evidence type="ECO:0000313" key="1">
    <source>
        <dbReference type="EMBL" id="KKM90532.1"/>
    </source>
</evidence>
<proteinExistence type="predicted"/>
<sequence length="259" mass="27444">MATTALNRLEPAYFRVEIDTFEIDNVSPQFHPQGDQATLGVVTITTNAVSAVAITDGGSGYLPGQAVTITGDGVDADVVVGTVDGAGAITGFTINDGGSGYSAATATIDLPRLLPDTLAKSLDIEHANMRWEAVVRGASDTIQPLFTADIVTTGRTVDTPATNIKFTLPYDRPEFLDTEDETSVPDRLTGTDAVKRFVARELIRDVVMNREVFNPELSPVPDEQQLGPQILEVTAVKAAADIATAEAAITITEILNLVD</sequence>
<protein>
    <submittedName>
        <fullName evidence="1">Uncharacterized protein</fullName>
    </submittedName>
</protein>
<dbReference type="EMBL" id="LAZR01006660">
    <property type="protein sequence ID" value="KKM90532.1"/>
    <property type="molecule type" value="Genomic_DNA"/>
</dbReference>
<name>A0A0F9PAY5_9ZZZZ</name>
<comment type="caution">
    <text evidence="1">The sequence shown here is derived from an EMBL/GenBank/DDBJ whole genome shotgun (WGS) entry which is preliminary data.</text>
</comment>
<accession>A0A0F9PAY5</accession>
<reference evidence="1" key="1">
    <citation type="journal article" date="2015" name="Nature">
        <title>Complex archaea that bridge the gap between prokaryotes and eukaryotes.</title>
        <authorList>
            <person name="Spang A."/>
            <person name="Saw J.H."/>
            <person name="Jorgensen S.L."/>
            <person name="Zaremba-Niedzwiedzka K."/>
            <person name="Martijn J."/>
            <person name="Lind A.E."/>
            <person name="van Eijk R."/>
            <person name="Schleper C."/>
            <person name="Guy L."/>
            <person name="Ettema T.J."/>
        </authorList>
    </citation>
    <scope>NUCLEOTIDE SEQUENCE</scope>
</reference>
<gene>
    <name evidence="1" type="ORF">LCGC14_1237710</name>
</gene>